<comment type="caution">
    <text evidence="1">The sequence shown here is derived from an EMBL/GenBank/DDBJ whole genome shotgun (WGS) entry which is preliminary data.</text>
</comment>
<proteinExistence type="predicted"/>
<sequence>MSAPCDPMRYLATAQGRRAAPGLQAAGYARGAVAALLMLERGPLEAVQRYSEAEAAGSGARSGLAMTVVIVVMP</sequence>
<dbReference type="Proteomes" id="UP000613740">
    <property type="component" value="Unassembled WGS sequence"/>
</dbReference>
<organism evidence="1 2">
    <name type="scientific">Chlamydomonas schloesseri</name>
    <dbReference type="NCBI Taxonomy" id="2026947"/>
    <lineage>
        <taxon>Eukaryota</taxon>
        <taxon>Viridiplantae</taxon>
        <taxon>Chlorophyta</taxon>
        <taxon>core chlorophytes</taxon>
        <taxon>Chlorophyceae</taxon>
        <taxon>CS clade</taxon>
        <taxon>Chlamydomonadales</taxon>
        <taxon>Chlamydomonadaceae</taxon>
        <taxon>Chlamydomonas</taxon>
    </lineage>
</organism>
<dbReference type="EMBL" id="JAEHOD010000077">
    <property type="protein sequence ID" value="KAG2430782.1"/>
    <property type="molecule type" value="Genomic_DNA"/>
</dbReference>
<reference evidence="1" key="1">
    <citation type="journal article" date="2020" name="bioRxiv">
        <title>Comparative genomics of Chlamydomonas.</title>
        <authorList>
            <person name="Craig R.J."/>
            <person name="Hasan A.R."/>
            <person name="Ness R.W."/>
            <person name="Keightley P.D."/>
        </authorList>
    </citation>
    <scope>NUCLEOTIDE SEQUENCE</scope>
    <source>
        <strain evidence="1">CCAP 11/173</strain>
    </source>
</reference>
<evidence type="ECO:0000313" key="1">
    <source>
        <dbReference type="EMBL" id="KAG2430782.1"/>
    </source>
</evidence>
<keyword evidence="2" id="KW-1185">Reference proteome</keyword>
<accession>A0A835VVE7</accession>
<protein>
    <submittedName>
        <fullName evidence="1">Uncharacterized protein</fullName>
    </submittedName>
</protein>
<evidence type="ECO:0000313" key="2">
    <source>
        <dbReference type="Proteomes" id="UP000613740"/>
    </source>
</evidence>
<name>A0A835VVE7_9CHLO</name>
<dbReference type="AlphaFoldDB" id="A0A835VVE7"/>
<gene>
    <name evidence="1" type="ORF">HYH02_013621</name>
</gene>